<feature type="transmembrane region" description="Helical" evidence="5">
    <location>
        <begin position="101"/>
        <end position="119"/>
    </location>
</feature>
<evidence type="ECO:0000256" key="1">
    <source>
        <dbReference type="ARBA" id="ARBA00004141"/>
    </source>
</evidence>
<evidence type="ECO:0000256" key="4">
    <source>
        <dbReference type="ARBA" id="ARBA00023136"/>
    </source>
</evidence>
<dbReference type="OrthoDB" id="5482602at2"/>
<dbReference type="EMBL" id="CP042467">
    <property type="protein sequence ID" value="QED26227.1"/>
    <property type="molecule type" value="Genomic_DNA"/>
</dbReference>
<dbReference type="KEGG" id="bbae:FRD01_02930"/>
<dbReference type="RefSeq" id="WP_146957491.1">
    <property type="nucleotide sequence ID" value="NZ_CP042467.1"/>
</dbReference>
<name>A0A5B8XM85_9DELT</name>
<feature type="transmembrane region" description="Helical" evidence="5">
    <location>
        <begin position="405"/>
        <end position="422"/>
    </location>
</feature>
<feature type="domain" description="O-antigen ligase-related" evidence="6">
    <location>
        <begin position="211"/>
        <end position="382"/>
    </location>
</feature>
<feature type="transmembrane region" description="Helical" evidence="5">
    <location>
        <begin position="168"/>
        <end position="184"/>
    </location>
</feature>
<evidence type="ECO:0000256" key="2">
    <source>
        <dbReference type="ARBA" id="ARBA00022692"/>
    </source>
</evidence>
<dbReference type="PANTHER" id="PTHR37422:SF13">
    <property type="entry name" value="LIPOPOLYSACCHARIDE BIOSYNTHESIS PROTEIN PA4999-RELATED"/>
    <property type="match status" value="1"/>
</dbReference>
<dbReference type="PANTHER" id="PTHR37422">
    <property type="entry name" value="TEICHURONIC ACID BIOSYNTHESIS PROTEIN TUAE"/>
    <property type="match status" value="1"/>
</dbReference>
<keyword evidence="3 5" id="KW-1133">Transmembrane helix</keyword>
<protein>
    <recommendedName>
        <fullName evidence="6">O-antigen ligase-related domain-containing protein</fullName>
    </recommendedName>
</protein>
<evidence type="ECO:0000256" key="3">
    <source>
        <dbReference type="ARBA" id="ARBA00022989"/>
    </source>
</evidence>
<keyword evidence="4 5" id="KW-0472">Membrane</keyword>
<accession>A0A5B8XM85</accession>
<organism evidence="7 8">
    <name type="scientific">Microvenator marinus</name>
    <dbReference type="NCBI Taxonomy" id="2600177"/>
    <lineage>
        <taxon>Bacteria</taxon>
        <taxon>Deltaproteobacteria</taxon>
        <taxon>Bradymonadales</taxon>
        <taxon>Microvenatoraceae</taxon>
        <taxon>Microvenator</taxon>
    </lineage>
</organism>
<evidence type="ECO:0000256" key="5">
    <source>
        <dbReference type="SAM" id="Phobius"/>
    </source>
</evidence>
<feature type="transmembrane region" description="Helical" evidence="5">
    <location>
        <begin position="428"/>
        <end position="446"/>
    </location>
</feature>
<evidence type="ECO:0000313" key="7">
    <source>
        <dbReference type="EMBL" id="QED26227.1"/>
    </source>
</evidence>
<dbReference type="Pfam" id="PF04932">
    <property type="entry name" value="Wzy_C"/>
    <property type="match status" value="1"/>
</dbReference>
<dbReference type="GO" id="GO:0016020">
    <property type="term" value="C:membrane"/>
    <property type="evidence" value="ECO:0007669"/>
    <property type="project" value="UniProtKB-SubCell"/>
</dbReference>
<dbReference type="Proteomes" id="UP000321595">
    <property type="component" value="Chromosome"/>
</dbReference>
<dbReference type="AlphaFoldDB" id="A0A5B8XM85"/>
<feature type="transmembrane region" description="Helical" evidence="5">
    <location>
        <begin position="70"/>
        <end position="89"/>
    </location>
</feature>
<feature type="transmembrane region" description="Helical" evidence="5">
    <location>
        <begin position="243"/>
        <end position="261"/>
    </location>
</feature>
<feature type="transmembrane region" description="Helical" evidence="5">
    <location>
        <begin position="40"/>
        <end position="58"/>
    </location>
</feature>
<gene>
    <name evidence="7" type="ORF">FRD01_02930</name>
</gene>
<feature type="transmembrane region" description="Helical" evidence="5">
    <location>
        <begin position="369"/>
        <end position="393"/>
    </location>
</feature>
<proteinExistence type="predicted"/>
<dbReference type="InterPro" id="IPR051533">
    <property type="entry name" value="WaaL-like"/>
</dbReference>
<evidence type="ECO:0000259" key="6">
    <source>
        <dbReference type="Pfam" id="PF04932"/>
    </source>
</evidence>
<reference evidence="7 8" key="1">
    <citation type="submission" date="2019-08" db="EMBL/GenBank/DDBJ databases">
        <authorList>
            <person name="Liang Q."/>
        </authorList>
    </citation>
    <scope>NUCLEOTIDE SEQUENCE [LARGE SCALE GENOMIC DNA]</scope>
    <source>
        <strain evidence="7 8">V1718</strain>
    </source>
</reference>
<evidence type="ECO:0000313" key="8">
    <source>
        <dbReference type="Proteomes" id="UP000321595"/>
    </source>
</evidence>
<feature type="transmembrane region" description="Helical" evidence="5">
    <location>
        <begin position="213"/>
        <end position="231"/>
    </location>
</feature>
<dbReference type="InterPro" id="IPR007016">
    <property type="entry name" value="O-antigen_ligase-rel_domated"/>
</dbReference>
<feature type="transmembrane region" description="Helical" evidence="5">
    <location>
        <begin position="126"/>
        <end position="148"/>
    </location>
</feature>
<feature type="transmembrane region" description="Helical" evidence="5">
    <location>
        <begin position="191"/>
        <end position="207"/>
    </location>
</feature>
<feature type="transmembrane region" description="Helical" evidence="5">
    <location>
        <begin position="12"/>
        <end position="34"/>
    </location>
</feature>
<keyword evidence="2 5" id="KW-0812">Transmembrane</keyword>
<keyword evidence="8" id="KW-1185">Reference proteome</keyword>
<sequence length="497" mass="52880">MDEGRSQKWSLSTWMILAAIALVPGAFATAFSSFEVVKAALLLVLVGLAMLAFGVDVLRKKSTAVTGVKVALVAYLFGAFALISAAWSPVPILGLVDAMKWTAMVGVFLLVVSPVGRAIRFNDFGLALGIGAIIVGASSVLDAVGLEVFTPVWNPSGATGAFDSHEFLVPYTAMVIPILSAGVIRHTGWQKIVIGVGLLFAALGFGLNTSLLFAGVASGVWVVATLVILIFQGFGRASLLGPAVGALIVASSAAAVGHFLAPAPHASDANRLPVVVVEQKSTIDDFTDNDIRFPMFEIGRTEEVANTAAYPYLFALGMDMFREKPLGGQGAGGWWQVQTKYSRPDDPYVSKLFEHYPAFKSAHNSYVEALAGFGFIGFFLFLAWLVSVFAVTLTGLGRKEERERWLLEHWGLILGVGSGAALAMVSPALNFAGTGVVFFAGLGLLIRESSMLNEFKGLGTIWRIDANSGITLGNHYARLRRARASRHRCGHDCGYGS</sequence>
<comment type="subcellular location">
    <subcellularLocation>
        <location evidence="1">Membrane</location>
        <topology evidence="1">Multi-pass membrane protein</topology>
    </subcellularLocation>
</comment>